<reference evidence="4 5" key="1">
    <citation type="submission" date="2019-03" db="EMBL/GenBank/DDBJ databases">
        <title>Genomic Encyclopedia of Archaeal and Bacterial Type Strains, Phase II (KMG-II): from individual species to whole genera.</title>
        <authorList>
            <person name="Goeker M."/>
        </authorList>
    </citation>
    <scope>NUCLEOTIDE SEQUENCE [LARGE SCALE GENOMIC DNA]</scope>
    <source>
        <strain evidence="4 5">DSM 45499</strain>
    </source>
</reference>
<dbReference type="SMART" id="SM00823">
    <property type="entry name" value="PKS_PP"/>
    <property type="match status" value="1"/>
</dbReference>
<keyword evidence="1" id="KW-0596">Phosphopantetheine</keyword>
<gene>
    <name evidence="4" type="ORF">CLV71_107108</name>
</gene>
<evidence type="ECO:0000313" key="5">
    <source>
        <dbReference type="Proteomes" id="UP000294927"/>
    </source>
</evidence>
<dbReference type="InterPro" id="IPR020845">
    <property type="entry name" value="AMP-binding_CS"/>
</dbReference>
<dbReference type="SUPFAM" id="SSF47336">
    <property type="entry name" value="ACP-like"/>
    <property type="match status" value="1"/>
</dbReference>
<dbReference type="InterPro" id="IPR036736">
    <property type="entry name" value="ACP-like_sf"/>
</dbReference>
<feature type="domain" description="Carrier" evidence="3">
    <location>
        <begin position="516"/>
        <end position="589"/>
    </location>
</feature>
<dbReference type="InterPro" id="IPR009081">
    <property type="entry name" value="PP-bd_ACP"/>
</dbReference>
<dbReference type="InterPro" id="IPR000873">
    <property type="entry name" value="AMP-dep_synth/lig_dom"/>
</dbReference>
<evidence type="ECO:0000256" key="1">
    <source>
        <dbReference type="ARBA" id="ARBA00022450"/>
    </source>
</evidence>
<dbReference type="InterPro" id="IPR020806">
    <property type="entry name" value="PKS_PP-bd"/>
</dbReference>
<dbReference type="NCBIfam" id="TIGR01733">
    <property type="entry name" value="AA-adenyl-dom"/>
    <property type="match status" value="1"/>
</dbReference>
<dbReference type="PROSITE" id="PS50075">
    <property type="entry name" value="CARRIER"/>
    <property type="match status" value="1"/>
</dbReference>
<evidence type="ECO:0000259" key="3">
    <source>
        <dbReference type="PROSITE" id="PS50075"/>
    </source>
</evidence>
<dbReference type="PANTHER" id="PTHR45527:SF1">
    <property type="entry name" value="FATTY ACID SYNTHASE"/>
    <property type="match status" value="1"/>
</dbReference>
<dbReference type="GO" id="GO:0043041">
    <property type="term" value="P:amino acid activation for nonribosomal peptide biosynthetic process"/>
    <property type="evidence" value="ECO:0007669"/>
    <property type="project" value="TreeGrafter"/>
</dbReference>
<sequence length="589" mass="62677">MTPSSLAGAALTPHPGRRIDEIVARRAEERPHLTAVRCGDETVSYRELVDRADRIAATLTAAGIGPSDVVAVQLPRDIDMVCVVLGVLRAGAIYTLMPLDWPVDRRRDVLARTGSRLCVTRPDDRFDAATPMTSPRLLHAAPLDALPRADGHELGDLRDACCVFFTSGSTGQPKSAVAPHLGVIRVVFDPVLRFDRETVMLQAHSPAWDTFALELWGPLLHGGVTVLSESTYFSHDDLRAAVRLGVNTVFLTPTVFDDAVTGEPDCLAGLDTVVLGGERVSPAHLKAYLDRYPGATVFNIYGPVEATICVTVHHVTPDDDFGRDLPVGRPVPATSVHVVDASLVPVASGEVGEIVVAGDGIALGYLGDPAETATRFAVAPLGEHGADVRVYRTGDYGRIDAHGRLCFEGRRDRQVKILGLRVEPREVELAAMALDGVTSALAVPVPPEAPDMLGLVYTAPDGTGPEVVRQAVGAALPGPFVPKVIRRVDTLPRNANGKADLPAVAALLSTVAERAPVRVTPLTTVLAELTKLTGREATEDSDVIDLGLTSITALKLIGRINAVHGVRVPMRVVFRGRTPAAVAEWIAGR</sequence>
<dbReference type="EMBL" id="SOCP01000007">
    <property type="protein sequence ID" value="TDV49769.1"/>
    <property type="molecule type" value="Genomic_DNA"/>
</dbReference>
<dbReference type="AlphaFoldDB" id="A0A4R7VKT0"/>
<keyword evidence="2" id="KW-0597">Phosphoprotein</keyword>
<dbReference type="Pfam" id="PF00550">
    <property type="entry name" value="PP-binding"/>
    <property type="match status" value="1"/>
</dbReference>
<dbReference type="OrthoDB" id="3243414at2"/>
<dbReference type="GO" id="GO:0005737">
    <property type="term" value="C:cytoplasm"/>
    <property type="evidence" value="ECO:0007669"/>
    <property type="project" value="TreeGrafter"/>
</dbReference>
<name>A0A4R7VKT0_9PSEU</name>
<evidence type="ECO:0000313" key="4">
    <source>
        <dbReference type="EMBL" id="TDV49769.1"/>
    </source>
</evidence>
<dbReference type="GO" id="GO:0031177">
    <property type="term" value="F:phosphopantetheine binding"/>
    <property type="evidence" value="ECO:0007669"/>
    <property type="project" value="InterPro"/>
</dbReference>
<dbReference type="PANTHER" id="PTHR45527">
    <property type="entry name" value="NONRIBOSOMAL PEPTIDE SYNTHETASE"/>
    <property type="match status" value="1"/>
</dbReference>
<accession>A0A4R7VKT0</accession>
<dbReference type="Proteomes" id="UP000294927">
    <property type="component" value="Unassembled WGS sequence"/>
</dbReference>
<evidence type="ECO:0000256" key="2">
    <source>
        <dbReference type="ARBA" id="ARBA00022553"/>
    </source>
</evidence>
<dbReference type="SUPFAM" id="SSF56801">
    <property type="entry name" value="Acetyl-CoA synthetase-like"/>
    <property type="match status" value="1"/>
</dbReference>
<keyword evidence="5" id="KW-1185">Reference proteome</keyword>
<dbReference type="RefSeq" id="WP_133904470.1">
    <property type="nucleotide sequence ID" value="NZ_SOCP01000007.1"/>
</dbReference>
<dbReference type="Gene3D" id="3.40.50.12780">
    <property type="entry name" value="N-terminal domain of ligase-like"/>
    <property type="match status" value="1"/>
</dbReference>
<dbReference type="Gene3D" id="3.30.300.30">
    <property type="match status" value="1"/>
</dbReference>
<dbReference type="GO" id="GO:0044550">
    <property type="term" value="P:secondary metabolite biosynthetic process"/>
    <property type="evidence" value="ECO:0007669"/>
    <property type="project" value="TreeGrafter"/>
</dbReference>
<dbReference type="Pfam" id="PF00501">
    <property type="entry name" value="AMP-binding"/>
    <property type="match status" value="1"/>
</dbReference>
<dbReference type="InterPro" id="IPR010071">
    <property type="entry name" value="AA_adenyl_dom"/>
</dbReference>
<dbReference type="PROSITE" id="PS00455">
    <property type="entry name" value="AMP_BINDING"/>
    <property type="match status" value="1"/>
</dbReference>
<dbReference type="InterPro" id="IPR045851">
    <property type="entry name" value="AMP-bd_C_sf"/>
</dbReference>
<comment type="caution">
    <text evidence="4">The sequence shown here is derived from an EMBL/GenBank/DDBJ whole genome shotgun (WGS) entry which is preliminary data.</text>
</comment>
<organism evidence="4 5">
    <name type="scientific">Actinophytocola oryzae</name>
    <dbReference type="NCBI Taxonomy" id="502181"/>
    <lineage>
        <taxon>Bacteria</taxon>
        <taxon>Bacillati</taxon>
        <taxon>Actinomycetota</taxon>
        <taxon>Actinomycetes</taxon>
        <taxon>Pseudonocardiales</taxon>
        <taxon>Pseudonocardiaceae</taxon>
    </lineage>
</organism>
<proteinExistence type="predicted"/>
<dbReference type="InterPro" id="IPR042099">
    <property type="entry name" value="ANL_N_sf"/>
</dbReference>
<protein>
    <submittedName>
        <fullName evidence="4">Amino acid adenylation domain-containing protein</fullName>
    </submittedName>
</protein>
<dbReference type="Gene3D" id="1.10.1200.10">
    <property type="entry name" value="ACP-like"/>
    <property type="match status" value="1"/>
</dbReference>